<dbReference type="InterPro" id="IPR027417">
    <property type="entry name" value="P-loop_NTPase"/>
</dbReference>
<dbReference type="SUPFAM" id="SSF52540">
    <property type="entry name" value="P-loop containing nucleoside triphosphate hydrolases"/>
    <property type="match status" value="1"/>
</dbReference>
<dbReference type="Proteomes" id="UP001283361">
    <property type="component" value="Unassembled WGS sequence"/>
</dbReference>
<organism evidence="2 3">
    <name type="scientific">Elysia crispata</name>
    <name type="common">lettuce slug</name>
    <dbReference type="NCBI Taxonomy" id="231223"/>
    <lineage>
        <taxon>Eukaryota</taxon>
        <taxon>Metazoa</taxon>
        <taxon>Spiralia</taxon>
        <taxon>Lophotrochozoa</taxon>
        <taxon>Mollusca</taxon>
        <taxon>Gastropoda</taxon>
        <taxon>Heterobranchia</taxon>
        <taxon>Euthyneura</taxon>
        <taxon>Panpulmonata</taxon>
        <taxon>Sacoglossa</taxon>
        <taxon>Placobranchoidea</taxon>
        <taxon>Plakobranchidae</taxon>
        <taxon>Elysia</taxon>
    </lineage>
</organism>
<proteinExistence type="predicted"/>
<accession>A0AAE0YZ55</accession>
<dbReference type="PANTHER" id="PTHR10492:SF57">
    <property type="entry name" value="ATP-DEPENDENT DNA HELICASE"/>
    <property type="match status" value="1"/>
</dbReference>
<evidence type="ECO:0000313" key="3">
    <source>
        <dbReference type="Proteomes" id="UP001283361"/>
    </source>
</evidence>
<gene>
    <name evidence="2" type="ORF">RRG08_041752</name>
</gene>
<dbReference type="EMBL" id="JAWDGP010005075">
    <property type="protein sequence ID" value="KAK3759798.1"/>
    <property type="molecule type" value="Genomic_DNA"/>
</dbReference>
<reference evidence="2" key="1">
    <citation type="journal article" date="2023" name="G3 (Bethesda)">
        <title>A reference genome for the long-term kleptoplast-retaining sea slug Elysia crispata morphotype clarki.</title>
        <authorList>
            <person name="Eastman K.E."/>
            <person name="Pendleton A.L."/>
            <person name="Shaikh M.A."/>
            <person name="Suttiyut T."/>
            <person name="Ogas R."/>
            <person name="Tomko P."/>
            <person name="Gavelis G."/>
            <person name="Widhalm J.R."/>
            <person name="Wisecaver J.H."/>
        </authorList>
    </citation>
    <scope>NUCLEOTIDE SEQUENCE</scope>
    <source>
        <strain evidence="2">ECLA1</strain>
    </source>
</reference>
<evidence type="ECO:0000313" key="2">
    <source>
        <dbReference type="EMBL" id="KAK3759798.1"/>
    </source>
</evidence>
<keyword evidence="3" id="KW-1185">Reference proteome</keyword>
<protein>
    <recommendedName>
        <fullName evidence="1">DNA helicase Pif1-like 2B domain-containing protein</fullName>
    </recommendedName>
</protein>
<dbReference type="PANTHER" id="PTHR10492">
    <property type="match status" value="1"/>
</dbReference>
<comment type="caution">
    <text evidence="2">The sequence shown here is derived from an EMBL/GenBank/DDBJ whole genome shotgun (WGS) entry which is preliminary data.</text>
</comment>
<dbReference type="InterPro" id="IPR049163">
    <property type="entry name" value="Pif1-like_2B_dom"/>
</dbReference>
<dbReference type="AlphaFoldDB" id="A0AAE0YZ55"/>
<evidence type="ECO:0000259" key="1">
    <source>
        <dbReference type="Pfam" id="PF21530"/>
    </source>
</evidence>
<dbReference type="Pfam" id="PF21530">
    <property type="entry name" value="Pif1_2B_dom"/>
    <property type="match status" value="1"/>
</dbReference>
<name>A0AAE0YZ55_9GAST</name>
<sequence length="204" mass="22541">MQRAILTPHDDSAAKVNDILMARIPNPAVTYTSVNSKVDEEQSVKFPAEFLNSIEVSGLPQHILSLKVGISVMLLRSIKPPELMNGTRCIICSCNRNTVEVEIAVGAHKGEIHLVPRIPLQPSGTTFPFKFQRRQLPLKGCFAMTINKAQGQTLHSIGLNLQQPVFSRGMHYVALSRSGKRDNIAYLCSSQSSITRNVVYKEVS</sequence>
<feature type="domain" description="DNA helicase Pif1-like 2B" evidence="1">
    <location>
        <begin position="49"/>
        <end position="92"/>
    </location>
</feature>